<dbReference type="RefSeq" id="WP_006750912.1">
    <property type="nucleotide sequence ID" value="NZ_ABLC01000028.1"/>
</dbReference>
<dbReference type="AlphaFoldDB" id="B1FCF1"/>
<dbReference type="Proteomes" id="UP000005463">
    <property type="component" value="Unassembled WGS sequence"/>
</dbReference>
<reference evidence="1 2" key="1">
    <citation type="submission" date="2008-03" db="EMBL/GenBank/DDBJ databases">
        <title>Sequencing of the draft genome and assembly of Burkholderia ambifaria IOP40-10.</title>
        <authorList>
            <consortium name="US DOE Joint Genome Institute (JGI-PGF)"/>
            <person name="Copeland A."/>
            <person name="Lucas S."/>
            <person name="Lapidus A."/>
            <person name="Glavina del Rio T."/>
            <person name="Dalin E."/>
            <person name="Tice H."/>
            <person name="Bruce D."/>
            <person name="Goodwin L."/>
            <person name="Pitluck S."/>
            <person name="Larimer F."/>
            <person name="Land M.L."/>
            <person name="Hauser L."/>
            <person name="Tiedje J."/>
            <person name="Richardson P."/>
        </authorList>
    </citation>
    <scope>NUCLEOTIDE SEQUENCE [LARGE SCALE GENOMIC DNA]</scope>
    <source>
        <strain evidence="1 2">IOP40-10</strain>
    </source>
</reference>
<evidence type="ECO:0000313" key="2">
    <source>
        <dbReference type="Proteomes" id="UP000005463"/>
    </source>
</evidence>
<organism evidence="1 2">
    <name type="scientific">Burkholderia ambifaria IOP40-10</name>
    <dbReference type="NCBI Taxonomy" id="396596"/>
    <lineage>
        <taxon>Bacteria</taxon>
        <taxon>Pseudomonadati</taxon>
        <taxon>Pseudomonadota</taxon>
        <taxon>Betaproteobacteria</taxon>
        <taxon>Burkholderiales</taxon>
        <taxon>Burkholderiaceae</taxon>
        <taxon>Burkholderia</taxon>
        <taxon>Burkholderia cepacia complex</taxon>
    </lineage>
</organism>
<dbReference type="PATRIC" id="fig|396596.7.peg.6164"/>
<protein>
    <submittedName>
        <fullName evidence="1">Uncharacterized protein</fullName>
    </submittedName>
</protein>
<proteinExistence type="predicted"/>
<evidence type="ECO:0000313" key="1">
    <source>
        <dbReference type="EMBL" id="EDT04772.1"/>
    </source>
</evidence>
<dbReference type="EMBL" id="ABLC01000028">
    <property type="protein sequence ID" value="EDT04772.1"/>
    <property type="molecule type" value="Genomic_DNA"/>
</dbReference>
<comment type="caution">
    <text evidence="1">The sequence shown here is derived from an EMBL/GenBank/DDBJ whole genome shotgun (WGS) entry which is preliminary data.</text>
</comment>
<gene>
    <name evidence="1" type="ORF">BamIOP4010DRAFT_1710</name>
</gene>
<name>B1FCF1_9BURK</name>
<accession>B1FCF1</accession>
<sequence length="279" mass="30738">MSRLPIEPAIRQTVQRTARLALEVNEWATRAARPERLRVYLGHDALAVCHFTGRFKPVVRHQAILRPGSGAHGLAGQLAALDAWLDAQPMRGEIEWIVGIDHVRYLLLPWDPRSAQDAFCRSLTTALFAQSFGGDVPIDAYQLRFGPLAFGRPRLVSLIANDAIRELAAFSRRRACRTRLIAPAMSVVWDRYFARLKKSAGVLALVEGPRLLRVGYDHGHVTTFSIQPFSDTRPSTISGDATWIFPAHYLAGTAGGALTLDGHMPNDDAHLAYALCGVV</sequence>